<dbReference type="InterPro" id="IPR036291">
    <property type="entry name" value="NAD(P)-bd_dom_sf"/>
</dbReference>
<dbReference type="GO" id="GO:0000166">
    <property type="term" value="F:nucleotide binding"/>
    <property type="evidence" value="ECO:0007669"/>
    <property type="project" value="InterPro"/>
</dbReference>
<dbReference type="InterPro" id="IPR000683">
    <property type="entry name" value="Gfo/Idh/MocA-like_OxRdtase_N"/>
</dbReference>
<dbReference type="PANTHER" id="PTHR43054">
    <property type="match status" value="1"/>
</dbReference>
<dbReference type="Pfam" id="PF01408">
    <property type="entry name" value="GFO_IDH_MocA"/>
    <property type="match status" value="1"/>
</dbReference>
<evidence type="ECO:0000259" key="1">
    <source>
        <dbReference type="Pfam" id="PF01408"/>
    </source>
</evidence>
<gene>
    <name evidence="2" type="ORF">PM738_10060</name>
</gene>
<reference evidence="2" key="1">
    <citation type="submission" date="2023-01" db="EMBL/GenBank/DDBJ databases">
        <title>Human gut microbiome strain richness.</title>
        <authorList>
            <person name="Chen-Liaw A."/>
        </authorList>
    </citation>
    <scope>NUCLEOTIDE SEQUENCE</scope>
    <source>
        <strain evidence="2">1001217st2_G6_1001217B_191108</strain>
    </source>
</reference>
<name>A0AB35ILR4_9FIRM</name>
<dbReference type="RefSeq" id="WP_118143857.1">
    <property type="nucleotide sequence ID" value="NZ_CAXMZF010000001.1"/>
</dbReference>
<proteinExistence type="predicted"/>
<sequence>MKLGILGTGMIVKDLLTTINKLKIESISILGTEQTKKETTILAKQYHLDHCYYDYDEMLRSEIDTVYVALPNHLHFSFAKKALLKGKHVIMEKPITSNVKELEELKEIAQENDLIILEAVNIHYLPAFKKLKEDIKRIGNIKIMNFNYSQYSSRYDAFKQGTILPAFDYHKSGGALMDINVYNVNAIISLFGQPVSIGYMANIENQIDTSGILMYDYGSFKGISIGAKDCKAPIISTIQGDKGVIKIDKPVNQMTGYQIIFNDGTEEIYRVDDCEHRLYYEFIEFIRIIDNNDYDFAKKMLELSLIVAKVMNEARNQEKIVFTNDK</sequence>
<feature type="domain" description="Gfo/Idh/MocA-like oxidoreductase N-terminal" evidence="1">
    <location>
        <begin position="2"/>
        <end position="116"/>
    </location>
</feature>
<dbReference type="SUPFAM" id="SSF51735">
    <property type="entry name" value="NAD(P)-binding Rossmann-fold domains"/>
    <property type="match status" value="1"/>
</dbReference>
<protein>
    <submittedName>
        <fullName evidence="2">Gfo/Idh/MocA family oxidoreductase</fullName>
    </submittedName>
</protein>
<dbReference type="AlphaFoldDB" id="A0AB35ILR4"/>
<dbReference type="Gene3D" id="3.30.360.10">
    <property type="entry name" value="Dihydrodipicolinate Reductase, domain 2"/>
    <property type="match status" value="1"/>
</dbReference>
<comment type="caution">
    <text evidence="2">The sequence shown here is derived from an EMBL/GenBank/DDBJ whole genome shotgun (WGS) entry which is preliminary data.</text>
</comment>
<dbReference type="EMBL" id="JAQLKE010000014">
    <property type="protein sequence ID" value="MDB7084145.1"/>
    <property type="molecule type" value="Genomic_DNA"/>
</dbReference>
<dbReference type="Gene3D" id="3.40.50.720">
    <property type="entry name" value="NAD(P)-binding Rossmann-like Domain"/>
    <property type="match status" value="1"/>
</dbReference>
<evidence type="ECO:0000313" key="2">
    <source>
        <dbReference type="EMBL" id="MDB7084145.1"/>
    </source>
</evidence>
<dbReference type="SUPFAM" id="SSF55347">
    <property type="entry name" value="Glyceraldehyde-3-phosphate dehydrogenase-like, C-terminal domain"/>
    <property type="match status" value="1"/>
</dbReference>
<dbReference type="PANTHER" id="PTHR43054:SF1">
    <property type="entry name" value="SCYLLO-INOSITOL 2-DEHYDROGENASE (NADP(+)) IOLU"/>
    <property type="match status" value="1"/>
</dbReference>
<organism evidence="2 3">
    <name type="scientific">Thomasclavelia ramosa</name>
    <dbReference type="NCBI Taxonomy" id="1547"/>
    <lineage>
        <taxon>Bacteria</taxon>
        <taxon>Bacillati</taxon>
        <taxon>Bacillota</taxon>
        <taxon>Erysipelotrichia</taxon>
        <taxon>Erysipelotrichales</taxon>
        <taxon>Coprobacillaceae</taxon>
        <taxon>Thomasclavelia</taxon>
    </lineage>
</organism>
<accession>A0AB35ILR4</accession>
<evidence type="ECO:0000313" key="3">
    <source>
        <dbReference type="Proteomes" id="UP001211987"/>
    </source>
</evidence>
<dbReference type="Proteomes" id="UP001211987">
    <property type="component" value="Unassembled WGS sequence"/>
</dbReference>